<evidence type="ECO:0000256" key="7">
    <source>
        <dbReference type="ARBA" id="ARBA00022989"/>
    </source>
</evidence>
<keyword evidence="4" id="KW-0812">Transmembrane</keyword>
<protein>
    <recommendedName>
        <fullName evidence="3">Signal recognition particle receptor subunit beta</fullName>
    </recommendedName>
</protein>
<proteinExistence type="inferred from homology"/>
<evidence type="ECO:0000256" key="2">
    <source>
        <dbReference type="ARBA" id="ARBA00005619"/>
    </source>
</evidence>
<gene>
    <name evidence="11" type="ORF">D915_008485</name>
</gene>
<name>A0A4E0R3J7_FASHE</name>
<evidence type="ECO:0000256" key="10">
    <source>
        <dbReference type="ARBA" id="ARBA00023170"/>
    </source>
</evidence>
<dbReference type="SUPFAM" id="SSF52540">
    <property type="entry name" value="P-loop containing nucleoside triphosphate hydrolases"/>
    <property type="match status" value="1"/>
</dbReference>
<keyword evidence="8" id="KW-0342">GTP-binding</keyword>
<dbReference type="AlphaFoldDB" id="A0A4E0R3J7"/>
<dbReference type="InterPro" id="IPR019009">
    <property type="entry name" value="SRP_receptor_beta_su"/>
</dbReference>
<reference evidence="11" key="1">
    <citation type="submission" date="2019-03" db="EMBL/GenBank/DDBJ databases">
        <title>Improved annotation for the trematode Fasciola hepatica.</title>
        <authorList>
            <person name="Choi Y.-J."/>
            <person name="Martin J."/>
            <person name="Mitreva M."/>
        </authorList>
    </citation>
    <scope>NUCLEOTIDE SEQUENCE [LARGE SCALE GENOMIC DNA]</scope>
</reference>
<comment type="caution">
    <text evidence="11">The sequence shown here is derived from an EMBL/GenBank/DDBJ whole genome shotgun (WGS) entry which is preliminary data.</text>
</comment>
<evidence type="ECO:0000313" key="11">
    <source>
        <dbReference type="EMBL" id="THD20894.1"/>
    </source>
</evidence>
<dbReference type="Pfam" id="PF09439">
    <property type="entry name" value="SRPRB"/>
    <property type="match status" value="2"/>
</dbReference>
<evidence type="ECO:0000256" key="5">
    <source>
        <dbReference type="ARBA" id="ARBA00022741"/>
    </source>
</evidence>
<keyword evidence="7" id="KW-1133">Transmembrane helix</keyword>
<dbReference type="InterPro" id="IPR027417">
    <property type="entry name" value="P-loop_NTPase"/>
</dbReference>
<accession>A0A4E0R3J7</accession>
<keyword evidence="12" id="KW-1185">Reference proteome</keyword>
<comment type="subcellular location">
    <subcellularLocation>
        <location evidence="1">Endoplasmic reticulum membrane</location>
        <topology evidence="1">Single-pass membrane protein</topology>
    </subcellularLocation>
</comment>
<dbReference type="Proteomes" id="UP000230066">
    <property type="component" value="Unassembled WGS sequence"/>
</dbReference>
<evidence type="ECO:0000256" key="3">
    <source>
        <dbReference type="ARBA" id="ARBA00020256"/>
    </source>
</evidence>
<comment type="similarity">
    <text evidence="2">Belongs to the SRP receptor beta subunit family.</text>
</comment>
<dbReference type="GO" id="GO:0005525">
    <property type="term" value="F:GTP binding"/>
    <property type="evidence" value="ECO:0007669"/>
    <property type="project" value="UniProtKB-KW"/>
</dbReference>
<organism evidence="11 12">
    <name type="scientific">Fasciola hepatica</name>
    <name type="common">Liver fluke</name>
    <dbReference type="NCBI Taxonomy" id="6192"/>
    <lineage>
        <taxon>Eukaryota</taxon>
        <taxon>Metazoa</taxon>
        <taxon>Spiralia</taxon>
        <taxon>Lophotrochozoa</taxon>
        <taxon>Platyhelminthes</taxon>
        <taxon>Trematoda</taxon>
        <taxon>Digenea</taxon>
        <taxon>Plagiorchiida</taxon>
        <taxon>Echinostomata</taxon>
        <taxon>Echinostomatoidea</taxon>
        <taxon>Fasciolidae</taxon>
        <taxon>Fasciola</taxon>
    </lineage>
</organism>
<evidence type="ECO:0000256" key="4">
    <source>
        <dbReference type="ARBA" id="ARBA00022692"/>
    </source>
</evidence>
<evidence type="ECO:0000256" key="9">
    <source>
        <dbReference type="ARBA" id="ARBA00023136"/>
    </source>
</evidence>
<evidence type="ECO:0000313" key="12">
    <source>
        <dbReference type="Proteomes" id="UP000230066"/>
    </source>
</evidence>
<sequence length="197" mass="21977">MPSHTSLKENIGTVQGKAEVCEFCFLIWKVLSVVDIPGHEKIRYESLEKYKSNTRGFVFVVDSKNIQTELKDVAEFVAIIYLNNLKTGLFRFLYNILTDPRVSHSGNRILIACNKQDSSSAKGCSVVRSLLEKELNTLTITRIGALAGLEQGTNVKPVTLTKPGINFTFASSRLPVDFVECSAVSDISPIKEWLHRI</sequence>
<dbReference type="EMBL" id="JXXN02004082">
    <property type="protein sequence ID" value="THD20894.1"/>
    <property type="molecule type" value="Genomic_DNA"/>
</dbReference>
<evidence type="ECO:0000256" key="6">
    <source>
        <dbReference type="ARBA" id="ARBA00022824"/>
    </source>
</evidence>
<keyword evidence="6" id="KW-0256">Endoplasmic reticulum</keyword>
<keyword evidence="9" id="KW-0472">Membrane</keyword>
<keyword evidence="10 11" id="KW-0675">Receptor</keyword>
<dbReference type="Gene3D" id="3.40.50.300">
    <property type="entry name" value="P-loop containing nucleotide triphosphate hydrolases"/>
    <property type="match status" value="1"/>
</dbReference>
<dbReference type="GO" id="GO:0005789">
    <property type="term" value="C:endoplasmic reticulum membrane"/>
    <property type="evidence" value="ECO:0007669"/>
    <property type="project" value="UniProtKB-SubCell"/>
</dbReference>
<keyword evidence="5" id="KW-0547">Nucleotide-binding</keyword>
<evidence type="ECO:0000256" key="8">
    <source>
        <dbReference type="ARBA" id="ARBA00023134"/>
    </source>
</evidence>
<evidence type="ECO:0000256" key="1">
    <source>
        <dbReference type="ARBA" id="ARBA00004389"/>
    </source>
</evidence>